<dbReference type="PROSITE" id="PS50948">
    <property type="entry name" value="PAN"/>
    <property type="match status" value="1"/>
</dbReference>
<dbReference type="Proteomes" id="UP000887566">
    <property type="component" value="Unplaced"/>
</dbReference>
<keyword evidence="2" id="KW-1185">Reference proteome</keyword>
<dbReference type="AlphaFoldDB" id="A0A914W2J5"/>
<evidence type="ECO:0000259" key="1">
    <source>
        <dbReference type="PROSITE" id="PS50948"/>
    </source>
</evidence>
<name>A0A914W2J5_9BILA</name>
<accession>A0A914W2J5</accession>
<evidence type="ECO:0000313" key="3">
    <source>
        <dbReference type="WBParaSite" id="PSAMB.scaffold2901size20664.g19552.t1"/>
    </source>
</evidence>
<evidence type="ECO:0000313" key="2">
    <source>
        <dbReference type="Proteomes" id="UP000887566"/>
    </source>
</evidence>
<feature type="domain" description="Apple" evidence="1">
    <location>
        <begin position="92"/>
        <end position="181"/>
    </location>
</feature>
<sequence length="181" mass="20325">MDAIFQASGKRAYLGLLKAQNYDKQTDGSNIFWMTTKTQTLPFEMKNQFVGLITDIDLWGTAWSALGLNDYLTIYDDIKFSYQLFPSYYAICEQVSKRMKSVFAAFPPNSRSPAPPIQDHTVSKPRECVKLCARQSFCMGFNLKTSKTAPTVTCQLLGVTIADYGASVLADSQTEYYELSL</sequence>
<dbReference type="InterPro" id="IPR003609">
    <property type="entry name" value="Pan_app"/>
</dbReference>
<dbReference type="WBParaSite" id="PSAMB.scaffold2901size20664.g19552.t1">
    <property type="protein sequence ID" value="PSAMB.scaffold2901size20664.g19552.t1"/>
    <property type="gene ID" value="PSAMB.scaffold2901size20664.g19552"/>
</dbReference>
<proteinExistence type="predicted"/>
<protein>
    <submittedName>
        <fullName evidence="3">Apple domain-containing protein</fullName>
    </submittedName>
</protein>
<reference evidence="3" key="1">
    <citation type="submission" date="2022-11" db="UniProtKB">
        <authorList>
            <consortium name="WormBaseParasite"/>
        </authorList>
    </citation>
    <scope>IDENTIFICATION</scope>
</reference>
<organism evidence="2 3">
    <name type="scientific">Plectus sambesii</name>
    <dbReference type="NCBI Taxonomy" id="2011161"/>
    <lineage>
        <taxon>Eukaryota</taxon>
        <taxon>Metazoa</taxon>
        <taxon>Ecdysozoa</taxon>
        <taxon>Nematoda</taxon>
        <taxon>Chromadorea</taxon>
        <taxon>Plectida</taxon>
        <taxon>Plectina</taxon>
        <taxon>Plectoidea</taxon>
        <taxon>Plectidae</taxon>
        <taxon>Plectus</taxon>
    </lineage>
</organism>